<dbReference type="PIRSF" id="PIRSF005902">
    <property type="entry name" value="DNase_TatD"/>
    <property type="match status" value="1"/>
</dbReference>
<evidence type="ECO:0000313" key="3">
    <source>
        <dbReference type="Proteomes" id="UP000000626"/>
    </source>
</evidence>
<feature type="binding site" evidence="1">
    <location>
        <position position="187"/>
    </location>
    <ligand>
        <name>a divalent metal cation</name>
        <dbReference type="ChEBI" id="CHEBI:60240"/>
        <label>2</label>
    </ligand>
</feature>
<evidence type="ECO:0000313" key="2">
    <source>
        <dbReference type="EMBL" id="CAM09058.1"/>
    </source>
</evidence>
<dbReference type="InterPro" id="IPR001130">
    <property type="entry name" value="TatD-like"/>
</dbReference>
<feature type="binding site" evidence="1">
    <location>
        <position position="124"/>
    </location>
    <ligand>
        <name>a divalent metal cation</name>
        <dbReference type="ChEBI" id="CHEBI:60240"/>
        <label>1</label>
    </ligand>
</feature>
<dbReference type="KEGG" id="nma:NMA1946"/>
<dbReference type="Proteomes" id="UP000000626">
    <property type="component" value="Chromosome"/>
</dbReference>
<dbReference type="SUPFAM" id="SSF51556">
    <property type="entry name" value="Metallo-dependent hydrolases"/>
    <property type="match status" value="1"/>
</dbReference>
<dbReference type="AlphaFoldDB" id="A0A0U1RK10"/>
<feature type="binding site" evidence="1">
    <location>
        <position position="32"/>
    </location>
    <ligand>
        <name>a divalent metal cation</name>
        <dbReference type="ChEBI" id="CHEBI:60240"/>
        <label>1</label>
    </ligand>
</feature>
<proteinExistence type="predicted"/>
<dbReference type="EMBL" id="AL157959">
    <property type="protein sequence ID" value="CAM09058.1"/>
    <property type="molecule type" value="Genomic_DNA"/>
</dbReference>
<sequence>MRRPYTASLAALPYFYVNLPHCGIEMNFTDTHCHLADAALRENLPHILTAAREAGVGRFIVPATRPQDWQDVADLAQRLSENPLWGNIHIALGIHPWFSDDVSEPDFQLLEQTLKAHPTAWVGEIGLDFYDKTQTPPQRERQIQVFVRQLEIAQTLRRRVIIHNLKATADIAAAVKQTGFAQGGIVHAFSGSAEEARVLTKLGFKIGIGSLLLNPNARKVRDTLKALNDGDFVLETDSPFMLKKEINTPANIPGIAKIAAEIRGTCVEEIAKVTERNADALLGR</sequence>
<feature type="binding site" evidence="1">
    <location>
        <position position="163"/>
    </location>
    <ligand>
        <name>a divalent metal cation</name>
        <dbReference type="ChEBI" id="CHEBI:60240"/>
        <label>2</label>
    </ligand>
</feature>
<dbReference type="Pfam" id="PF01026">
    <property type="entry name" value="TatD_DNase"/>
    <property type="match status" value="1"/>
</dbReference>
<dbReference type="GO" id="GO:0016788">
    <property type="term" value="F:hydrolase activity, acting on ester bonds"/>
    <property type="evidence" value="ECO:0007669"/>
    <property type="project" value="InterPro"/>
</dbReference>
<feature type="binding site" evidence="1">
    <location>
        <position position="34"/>
    </location>
    <ligand>
        <name>a divalent metal cation</name>
        <dbReference type="ChEBI" id="CHEBI:60240"/>
        <label>1</label>
    </ligand>
</feature>
<reference evidence="2 3" key="1">
    <citation type="journal article" date="2000" name="Nature">
        <title>Complete DNA sequence of a serogroup A strain of Neisseria meningitidis Z2491.</title>
        <authorList>
            <person name="Parkhill J."/>
            <person name="Achtman M."/>
            <person name="James K.D."/>
            <person name="Bentley S.D."/>
            <person name="Churcher C."/>
            <person name="Klee S.R."/>
            <person name="Morelli G."/>
            <person name="Basham D."/>
            <person name="Brown D."/>
            <person name="Chillingworth T."/>
            <person name="Davies R.M."/>
            <person name="Davis P."/>
            <person name="Devlin K."/>
            <person name="Feltwell T."/>
            <person name="Hamlin N."/>
            <person name="Holroyd S."/>
            <person name="Jagels K."/>
            <person name="Leather S."/>
            <person name="Moule S."/>
            <person name="Mungall K."/>
            <person name="Quail M.A."/>
            <person name="Rajandream M.A."/>
            <person name="Rutherford K.M."/>
            <person name="Simmonds M."/>
            <person name="Skelton J."/>
            <person name="Whitehead S."/>
            <person name="Spratt B.G."/>
            <person name="Barrell B.G."/>
        </authorList>
    </citation>
    <scope>NUCLEOTIDE SEQUENCE [LARGE SCALE GENOMIC DNA]</scope>
    <source>
        <strain evidence="3">DSM 15465 / Z2491</strain>
    </source>
</reference>
<evidence type="ECO:0000256" key="1">
    <source>
        <dbReference type="PIRSR" id="PIRSR005902-1"/>
    </source>
</evidence>
<gene>
    <name evidence="2" type="ordered locus">NMA1946</name>
</gene>
<accession>A0A0U1RK10</accession>
<keyword evidence="1" id="KW-0479">Metal-binding</keyword>
<dbReference type="Gene3D" id="3.20.20.140">
    <property type="entry name" value="Metal-dependent hydrolases"/>
    <property type="match status" value="1"/>
</dbReference>
<dbReference type="GO" id="GO:0046872">
    <property type="term" value="F:metal ion binding"/>
    <property type="evidence" value="ECO:0007669"/>
    <property type="project" value="UniProtKB-KW"/>
</dbReference>
<dbReference type="InterPro" id="IPR032466">
    <property type="entry name" value="Metal_Hydrolase"/>
</dbReference>
<dbReference type="GO" id="GO:0005829">
    <property type="term" value="C:cytosol"/>
    <property type="evidence" value="ECO:0007669"/>
    <property type="project" value="TreeGrafter"/>
</dbReference>
<dbReference type="HOGENOM" id="CLU_031506_0_0_4"/>
<organism evidence="2 3">
    <name type="scientific">Neisseria meningitidis serogroup A / serotype 4A (strain DSM 15465 / Z2491)</name>
    <dbReference type="NCBI Taxonomy" id="122587"/>
    <lineage>
        <taxon>Bacteria</taxon>
        <taxon>Pseudomonadati</taxon>
        <taxon>Pseudomonadota</taxon>
        <taxon>Betaproteobacteria</taxon>
        <taxon>Neisseriales</taxon>
        <taxon>Neisseriaceae</taxon>
        <taxon>Neisseria</taxon>
    </lineage>
</organism>
<protein>
    <submittedName>
        <fullName evidence="2">Uncharacterized protein</fullName>
    </submittedName>
</protein>
<name>A0A0U1RK10_NEIMA</name>
<dbReference type="PANTHER" id="PTHR46124:SF3">
    <property type="entry name" value="HYDROLASE"/>
    <property type="match status" value="1"/>
</dbReference>
<dbReference type="CDD" id="cd01310">
    <property type="entry name" value="TatD_DNAse"/>
    <property type="match status" value="1"/>
</dbReference>
<feature type="binding site" evidence="1">
    <location>
        <position position="237"/>
    </location>
    <ligand>
        <name>a divalent metal cation</name>
        <dbReference type="ChEBI" id="CHEBI:60240"/>
        <label>1</label>
    </ligand>
</feature>
<dbReference type="PANTHER" id="PTHR46124">
    <property type="entry name" value="D-AMINOACYL-TRNA DEACYLASE"/>
    <property type="match status" value="1"/>
</dbReference>
<dbReference type="EnsemblBacteria" id="CAM09058">
    <property type="protein sequence ID" value="CAM09058"/>
    <property type="gene ID" value="NMA1946"/>
</dbReference>